<feature type="chain" id="PRO_5041983061" evidence="5">
    <location>
        <begin position="22"/>
        <end position="671"/>
    </location>
</feature>
<evidence type="ECO:0000256" key="5">
    <source>
        <dbReference type="SAM" id="SignalP"/>
    </source>
</evidence>
<dbReference type="PRINTS" id="PR01415">
    <property type="entry name" value="ANKYRIN"/>
</dbReference>
<dbReference type="EMBL" id="JADXDR010000076">
    <property type="protein sequence ID" value="KAI7840681.1"/>
    <property type="molecule type" value="Genomic_DNA"/>
</dbReference>
<feature type="compositionally biased region" description="Acidic residues" evidence="4">
    <location>
        <begin position="634"/>
        <end position="654"/>
    </location>
</feature>
<dbReference type="PROSITE" id="PS50297">
    <property type="entry name" value="ANK_REP_REGION"/>
    <property type="match status" value="2"/>
</dbReference>
<dbReference type="PROSITE" id="PS50088">
    <property type="entry name" value="ANK_REPEAT"/>
    <property type="match status" value="2"/>
</dbReference>
<reference evidence="6" key="1">
    <citation type="submission" date="2020-11" db="EMBL/GenBank/DDBJ databases">
        <title>Chlorella ohadii genome sequencing and assembly.</title>
        <authorList>
            <person name="Murik O."/>
            <person name="Treves H."/>
            <person name="Kedem I."/>
            <person name="Shotland Y."/>
            <person name="Kaplan A."/>
        </authorList>
    </citation>
    <scope>NUCLEOTIDE SEQUENCE</scope>
    <source>
        <strain evidence="6">1</strain>
    </source>
</reference>
<protein>
    <submittedName>
        <fullName evidence="6">Uncharacterized protein</fullName>
    </submittedName>
</protein>
<comment type="caution">
    <text evidence="6">The sequence shown here is derived from an EMBL/GenBank/DDBJ whole genome shotgun (WGS) entry which is preliminary data.</text>
</comment>
<name>A0AAD5H1P1_9CHLO</name>
<feature type="repeat" description="ANK" evidence="3">
    <location>
        <begin position="570"/>
        <end position="602"/>
    </location>
</feature>
<keyword evidence="2 3" id="KW-0040">ANK repeat</keyword>
<dbReference type="PANTHER" id="PTHR24171:SF8">
    <property type="entry name" value="BRCA1-ASSOCIATED RING DOMAIN PROTEIN 1"/>
    <property type="match status" value="1"/>
</dbReference>
<evidence type="ECO:0000313" key="7">
    <source>
        <dbReference type="Proteomes" id="UP001205105"/>
    </source>
</evidence>
<dbReference type="Proteomes" id="UP001205105">
    <property type="component" value="Unassembled WGS sequence"/>
</dbReference>
<evidence type="ECO:0000256" key="1">
    <source>
        <dbReference type="ARBA" id="ARBA00022737"/>
    </source>
</evidence>
<organism evidence="6 7">
    <name type="scientific">Chlorella ohadii</name>
    <dbReference type="NCBI Taxonomy" id="2649997"/>
    <lineage>
        <taxon>Eukaryota</taxon>
        <taxon>Viridiplantae</taxon>
        <taxon>Chlorophyta</taxon>
        <taxon>core chlorophytes</taxon>
        <taxon>Trebouxiophyceae</taxon>
        <taxon>Chlorellales</taxon>
        <taxon>Chlorellaceae</taxon>
        <taxon>Chlorella clade</taxon>
        <taxon>Chlorella</taxon>
    </lineage>
</organism>
<keyword evidence="1" id="KW-0677">Repeat</keyword>
<keyword evidence="7" id="KW-1185">Reference proteome</keyword>
<sequence length="671" mass="71839">MRGRGVTLLLALLATATAVTADVYHDNAKHMADALNDAWNKGRRPTVAAAAAAAGSSVVVKPAWFPTQTCNDFEGFDRNCLKCNGIDTACDLCLAGQYLSGKVCRKCKDSLCLHCGPLDTPCNRCLGVVKSDPYSYSNPGFPTYRNALGQCRRCTAQEANAGCLQCDRTGKKCTLCDEGYYQMPDGTCKKCLDSNCKRCGADLKCLECNQLPHIEYDDNGNAIGGGYGLDPVTKACRRCASPGCLSCKANYARCDAGGCQNGLPGAGERGYGRNAAATRPATQCLPCQDESCSSCQADFRKCTQCFTDSDPMPYLANGKCLMCNLPGCTECQVLPGGFVCKQCMDGYAPVNPNKFGLFTACSKLIPCKDANCEDCRGNANSCRADGCKPMYYNVWGRCNQCLVMMCDDCGPANICKKCMNGYYPDRTGICRECLSNKANTNAEYSFCDVCTGSQGQTCTKCWPPEEFKPDPRNPSRCVRYARITDFGIVPVLLQAAAAMASTEELVELLIDGARYGDADDVHKALEGKVDVNAADEWGKTALHMASANGHADIVKVLIDAGANVLTANDSGNTALHWACLMGQEAVVRLLLEAGASAFALNKMDNTPVDEALSRGHQHIVDLINSISAPSKEVDEADDVPDDAEEAGEDADLELEGSRSIAEQQHADAPPQ</sequence>
<accession>A0AAD5H1P1</accession>
<dbReference type="SUPFAM" id="SSF48403">
    <property type="entry name" value="Ankyrin repeat"/>
    <property type="match status" value="1"/>
</dbReference>
<feature type="repeat" description="ANK" evidence="3">
    <location>
        <begin position="537"/>
        <end position="569"/>
    </location>
</feature>
<evidence type="ECO:0000256" key="2">
    <source>
        <dbReference type="ARBA" id="ARBA00023043"/>
    </source>
</evidence>
<feature type="region of interest" description="Disordered" evidence="4">
    <location>
        <begin position="626"/>
        <end position="671"/>
    </location>
</feature>
<dbReference type="GO" id="GO:0085020">
    <property type="term" value="P:protein K6-linked ubiquitination"/>
    <property type="evidence" value="ECO:0007669"/>
    <property type="project" value="TreeGrafter"/>
</dbReference>
<dbReference type="SMART" id="SM00248">
    <property type="entry name" value="ANK"/>
    <property type="match status" value="3"/>
</dbReference>
<evidence type="ECO:0000256" key="3">
    <source>
        <dbReference type="PROSITE-ProRule" id="PRU00023"/>
    </source>
</evidence>
<dbReference type="InterPro" id="IPR009030">
    <property type="entry name" value="Growth_fac_rcpt_cys_sf"/>
</dbReference>
<dbReference type="AlphaFoldDB" id="A0AAD5H1P1"/>
<feature type="signal peptide" evidence="5">
    <location>
        <begin position="1"/>
        <end position="21"/>
    </location>
</feature>
<dbReference type="PANTHER" id="PTHR24171">
    <property type="entry name" value="ANKYRIN REPEAT DOMAIN-CONTAINING PROTEIN 39-RELATED"/>
    <property type="match status" value="1"/>
</dbReference>
<proteinExistence type="predicted"/>
<gene>
    <name evidence="6" type="ORF">COHA_005603</name>
</gene>
<dbReference type="Gene3D" id="1.25.40.20">
    <property type="entry name" value="Ankyrin repeat-containing domain"/>
    <property type="match status" value="2"/>
</dbReference>
<evidence type="ECO:0000256" key="4">
    <source>
        <dbReference type="SAM" id="MobiDB-lite"/>
    </source>
</evidence>
<dbReference type="GO" id="GO:0004842">
    <property type="term" value="F:ubiquitin-protein transferase activity"/>
    <property type="evidence" value="ECO:0007669"/>
    <property type="project" value="TreeGrafter"/>
</dbReference>
<dbReference type="SUPFAM" id="SSF57184">
    <property type="entry name" value="Growth factor receptor domain"/>
    <property type="match status" value="2"/>
</dbReference>
<dbReference type="Pfam" id="PF12796">
    <property type="entry name" value="Ank_2"/>
    <property type="match status" value="1"/>
</dbReference>
<keyword evidence="5" id="KW-0732">Signal</keyword>
<evidence type="ECO:0000313" key="6">
    <source>
        <dbReference type="EMBL" id="KAI7840681.1"/>
    </source>
</evidence>
<dbReference type="InterPro" id="IPR036770">
    <property type="entry name" value="Ankyrin_rpt-contain_sf"/>
</dbReference>
<dbReference type="InterPro" id="IPR002110">
    <property type="entry name" value="Ankyrin_rpt"/>
</dbReference>